<accession>A0A6A6TX32</accession>
<dbReference type="OrthoDB" id="447346at2759"/>
<dbReference type="Proteomes" id="UP000799302">
    <property type="component" value="Unassembled WGS sequence"/>
</dbReference>
<dbReference type="Gene3D" id="3.10.180.10">
    <property type="entry name" value="2,3-Dihydroxybiphenyl 1,2-Dioxygenase, domain 1"/>
    <property type="match status" value="1"/>
</dbReference>
<sequence>MAPQQGVLCWVEIPAKDMDKVYEFYKSAFPEWKFKETMTETDGQAKKMYQITFDPSSQNMLGGGIIQLPEQYKVEVQPMGAGLVPYFWSNNIEESVAKMEKLGAKLSLPKMDQNGMGWFCNLDDPEGNRFGLYQLSSKGQAEGTKTES</sequence>
<organism evidence="2 3">
    <name type="scientific">Microthyrium microscopicum</name>
    <dbReference type="NCBI Taxonomy" id="703497"/>
    <lineage>
        <taxon>Eukaryota</taxon>
        <taxon>Fungi</taxon>
        <taxon>Dikarya</taxon>
        <taxon>Ascomycota</taxon>
        <taxon>Pezizomycotina</taxon>
        <taxon>Dothideomycetes</taxon>
        <taxon>Dothideomycetes incertae sedis</taxon>
        <taxon>Microthyriales</taxon>
        <taxon>Microthyriaceae</taxon>
        <taxon>Microthyrium</taxon>
    </lineage>
</organism>
<evidence type="ECO:0000259" key="1">
    <source>
        <dbReference type="PROSITE" id="PS51819"/>
    </source>
</evidence>
<feature type="domain" description="VOC" evidence="1">
    <location>
        <begin position="7"/>
        <end position="135"/>
    </location>
</feature>
<name>A0A6A6TX32_9PEZI</name>
<dbReference type="InterPro" id="IPR037523">
    <property type="entry name" value="VOC_core"/>
</dbReference>
<proteinExistence type="predicted"/>
<evidence type="ECO:0000313" key="2">
    <source>
        <dbReference type="EMBL" id="KAF2664619.1"/>
    </source>
</evidence>
<dbReference type="AlphaFoldDB" id="A0A6A6TX32"/>
<dbReference type="PROSITE" id="PS51819">
    <property type="entry name" value="VOC"/>
    <property type="match status" value="1"/>
</dbReference>
<dbReference type="SUPFAM" id="SSF54593">
    <property type="entry name" value="Glyoxalase/Bleomycin resistance protein/Dihydroxybiphenyl dioxygenase"/>
    <property type="match status" value="1"/>
</dbReference>
<reference evidence="2" key="1">
    <citation type="journal article" date="2020" name="Stud. Mycol.">
        <title>101 Dothideomycetes genomes: a test case for predicting lifestyles and emergence of pathogens.</title>
        <authorList>
            <person name="Haridas S."/>
            <person name="Albert R."/>
            <person name="Binder M."/>
            <person name="Bloem J."/>
            <person name="Labutti K."/>
            <person name="Salamov A."/>
            <person name="Andreopoulos B."/>
            <person name="Baker S."/>
            <person name="Barry K."/>
            <person name="Bills G."/>
            <person name="Bluhm B."/>
            <person name="Cannon C."/>
            <person name="Castanera R."/>
            <person name="Culley D."/>
            <person name="Daum C."/>
            <person name="Ezra D."/>
            <person name="Gonzalez J."/>
            <person name="Henrissat B."/>
            <person name="Kuo A."/>
            <person name="Liang C."/>
            <person name="Lipzen A."/>
            <person name="Lutzoni F."/>
            <person name="Magnuson J."/>
            <person name="Mondo S."/>
            <person name="Nolan M."/>
            <person name="Ohm R."/>
            <person name="Pangilinan J."/>
            <person name="Park H.-J."/>
            <person name="Ramirez L."/>
            <person name="Alfaro M."/>
            <person name="Sun H."/>
            <person name="Tritt A."/>
            <person name="Yoshinaga Y."/>
            <person name="Zwiers L.-H."/>
            <person name="Turgeon B."/>
            <person name="Goodwin S."/>
            <person name="Spatafora J."/>
            <person name="Crous P."/>
            <person name="Grigoriev I."/>
        </authorList>
    </citation>
    <scope>NUCLEOTIDE SEQUENCE</scope>
    <source>
        <strain evidence="2">CBS 115976</strain>
    </source>
</reference>
<gene>
    <name evidence="2" type="ORF">BT63DRAFT_460112</name>
</gene>
<protein>
    <recommendedName>
        <fullName evidence="1">VOC domain-containing protein</fullName>
    </recommendedName>
</protein>
<dbReference type="CDD" id="cd07247">
    <property type="entry name" value="SgaA_N_like"/>
    <property type="match status" value="1"/>
</dbReference>
<dbReference type="InterPro" id="IPR029068">
    <property type="entry name" value="Glyas_Bleomycin-R_OHBP_Dase"/>
</dbReference>
<keyword evidence="3" id="KW-1185">Reference proteome</keyword>
<dbReference type="EMBL" id="MU004242">
    <property type="protein sequence ID" value="KAF2664619.1"/>
    <property type="molecule type" value="Genomic_DNA"/>
</dbReference>
<dbReference type="InterPro" id="IPR052164">
    <property type="entry name" value="Anthracycline_SecMetBiosynth"/>
</dbReference>
<dbReference type="PANTHER" id="PTHR33993">
    <property type="entry name" value="GLYOXALASE-RELATED"/>
    <property type="match status" value="1"/>
</dbReference>
<evidence type="ECO:0000313" key="3">
    <source>
        <dbReference type="Proteomes" id="UP000799302"/>
    </source>
</evidence>